<feature type="signal peptide" evidence="1">
    <location>
        <begin position="1"/>
        <end position="17"/>
    </location>
</feature>
<reference evidence="2" key="1">
    <citation type="submission" date="2023-06" db="EMBL/GenBank/DDBJ databases">
        <title>Genome-scale phylogeny and comparative genomics of the fungal order Sordariales.</title>
        <authorList>
            <consortium name="Lawrence Berkeley National Laboratory"/>
            <person name="Hensen N."/>
            <person name="Bonometti L."/>
            <person name="Westerberg I."/>
            <person name="Brannstrom I.O."/>
            <person name="Guillou S."/>
            <person name="Cros-Aarteil S."/>
            <person name="Calhoun S."/>
            <person name="Haridas S."/>
            <person name="Kuo A."/>
            <person name="Mondo S."/>
            <person name="Pangilinan J."/>
            <person name="Riley R."/>
            <person name="Labutti K."/>
            <person name="Andreopoulos B."/>
            <person name="Lipzen A."/>
            <person name="Chen C."/>
            <person name="Yanf M."/>
            <person name="Daum C."/>
            <person name="Ng V."/>
            <person name="Clum A."/>
            <person name="Steindorff A."/>
            <person name="Ohm R."/>
            <person name="Martin F."/>
            <person name="Silar P."/>
            <person name="Natvig D."/>
            <person name="Lalanne C."/>
            <person name="Gautier V."/>
            <person name="Ament-Velasquez S.L."/>
            <person name="Kruys A."/>
            <person name="Hutchinson M.I."/>
            <person name="Powell A.J."/>
            <person name="Barry K."/>
            <person name="Miller A.N."/>
            <person name="Grigoriev I.V."/>
            <person name="Debuchy R."/>
            <person name="Gladieux P."/>
            <person name="Thoren M.H."/>
            <person name="Johannesson H."/>
        </authorList>
    </citation>
    <scope>NUCLEOTIDE SEQUENCE</scope>
    <source>
        <strain evidence="2">PSN4</strain>
    </source>
</reference>
<evidence type="ECO:0000256" key="1">
    <source>
        <dbReference type="SAM" id="SignalP"/>
    </source>
</evidence>
<feature type="non-terminal residue" evidence="2">
    <location>
        <position position="145"/>
    </location>
</feature>
<protein>
    <recommendedName>
        <fullName evidence="4">Hypersensitive response-inducing protein</fullName>
    </recommendedName>
</protein>
<comment type="caution">
    <text evidence="2">The sequence shown here is derived from an EMBL/GenBank/DDBJ whole genome shotgun (WGS) entry which is preliminary data.</text>
</comment>
<organism evidence="2 3">
    <name type="scientific">Echria macrotheca</name>
    <dbReference type="NCBI Taxonomy" id="438768"/>
    <lineage>
        <taxon>Eukaryota</taxon>
        <taxon>Fungi</taxon>
        <taxon>Dikarya</taxon>
        <taxon>Ascomycota</taxon>
        <taxon>Pezizomycotina</taxon>
        <taxon>Sordariomycetes</taxon>
        <taxon>Sordariomycetidae</taxon>
        <taxon>Sordariales</taxon>
        <taxon>Schizotheciaceae</taxon>
        <taxon>Echria</taxon>
    </lineage>
</organism>
<dbReference type="AlphaFoldDB" id="A0AAJ0B545"/>
<evidence type="ECO:0008006" key="4">
    <source>
        <dbReference type="Google" id="ProtNLM"/>
    </source>
</evidence>
<keyword evidence="1" id="KW-0732">Signal</keyword>
<dbReference type="EMBL" id="MU839847">
    <property type="protein sequence ID" value="KAK1750337.1"/>
    <property type="molecule type" value="Genomic_DNA"/>
</dbReference>
<evidence type="ECO:0000313" key="2">
    <source>
        <dbReference type="EMBL" id="KAK1750337.1"/>
    </source>
</evidence>
<feature type="chain" id="PRO_5042509312" description="Hypersensitive response-inducing protein" evidence="1">
    <location>
        <begin position="18"/>
        <end position="145"/>
    </location>
</feature>
<proteinExistence type="predicted"/>
<accession>A0AAJ0B545</accession>
<name>A0AAJ0B545_9PEZI</name>
<sequence>MKLSTILGSGLFAVALAAPLEARIDAQEFDVSDFTAGCVPHGSLCSISFKVATNQMPFQTDCTFSGLGGGSIPDVPFTACADPSIVWSFRGVTVGSGPSQFYELALATADENLALSTFFPASDFPRINDGSSFHQTFTGNPRFVV</sequence>
<evidence type="ECO:0000313" key="3">
    <source>
        <dbReference type="Proteomes" id="UP001239445"/>
    </source>
</evidence>
<keyword evidence="3" id="KW-1185">Reference proteome</keyword>
<dbReference type="Proteomes" id="UP001239445">
    <property type="component" value="Unassembled WGS sequence"/>
</dbReference>
<gene>
    <name evidence="2" type="ORF">QBC47DRAFT_393938</name>
</gene>